<accession>A0AAV7PJ14</accession>
<dbReference type="AlphaFoldDB" id="A0AAV7PJ14"/>
<comment type="caution">
    <text evidence="1">The sequence shown here is derived from an EMBL/GenBank/DDBJ whole genome shotgun (WGS) entry which is preliminary data.</text>
</comment>
<keyword evidence="2" id="KW-1185">Reference proteome</keyword>
<evidence type="ECO:0000313" key="2">
    <source>
        <dbReference type="Proteomes" id="UP001066276"/>
    </source>
</evidence>
<protein>
    <submittedName>
        <fullName evidence="1">Uncharacterized protein</fullName>
    </submittedName>
</protein>
<reference evidence="1" key="1">
    <citation type="journal article" date="2022" name="bioRxiv">
        <title>Sequencing and chromosome-scale assembly of the giantPleurodeles waltlgenome.</title>
        <authorList>
            <person name="Brown T."/>
            <person name="Elewa A."/>
            <person name="Iarovenko S."/>
            <person name="Subramanian E."/>
            <person name="Araus A.J."/>
            <person name="Petzold A."/>
            <person name="Susuki M."/>
            <person name="Suzuki K.-i.T."/>
            <person name="Hayashi T."/>
            <person name="Toyoda A."/>
            <person name="Oliveira C."/>
            <person name="Osipova E."/>
            <person name="Leigh N.D."/>
            <person name="Simon A."/>
            <person name="Yun M.H."/>
        </authorList>
    </citation>
    <scope>NUCLEOTIDE SEQUENCE</scope>
    <source>
        <strain evidence="1">20211129_DDA</strain>
        <tissue evidence="1">Liver</tissue>
    </source>
</reference>
<evidence type="ECO:0000313" key="1">
    <source>
        <dbReference type="EMBL" id="KAJ1126543.1"/>
    </source>
</evidence>
<organism evidence="1 2">
    <name type="scientific">Pleurodeles waltl</name>
    <name type="common">Iberian ribbed newt</name>
    <dbReference type="NCBI Taxonomy" id="8319"/>
    <lineage>
        <taxon>Eukaryota</taxon>
        <taxon>Metazoa</taxon>
        <taxon>Chordata</taxon>
        <taxon>Craniata</taxon>
        <taxon>Vertebrata</taxon>
        <taxon>Euteleostomi</taxon>
        <taxon>Amphibia</taxon>
        <taxon>Batrachia</taxon>
        <taxon>Caudata</taxon>
        <taxon>Salamandroidea</taxon>
        <taxon>Salamandridae</taxon>
        <taxon>Pleurodelinae</taxon>
        <taxon>Pleurodeles</taxon>
    </lineage>
</organism>
<gene>
    <name evidence="1" type="ORF">NDU88_004950</name>
</gene>
<proteinExistence type="predicted"/>
<dbReference type="Proteomes" id="UP001066276">
    <property type="component" value="Chromosome 7"/>
</dbReference>
<dbReference type="EMBL" id="JANPWB010000011">
    <property type="protein sequence ID" value="KAJ1126543.1"/>
    <property type="molecule type" value="Genomic_DNA"/>
</dbReference>
<name>A0AAV7PJ14_PLEWA</name>
<sequence length="171" mass="18762">MRGCLAAQRPTESNNAVRYGGVLLEEICGRDWGQERPSGLEVGRDWPQSRDSGWDSEQWWEASSDSLLDRTTLERLGRTRANLCRPFPEGTESALGILAVDCVLGSGSLSSTILSGVSTRAESVAPNLQRQLIDEMGCNKSKPPRVEDYAQTCSSPSRTRLPPHLLTVFTP</sequence>